<dbReference type="EC" id="1.8.4.10" evidence="6"/>
<dbReference type="PIRSF" id="PIRSF000857">
    <property type="entry name" value="PAPS_reductase"/>
    <property type="match status" value="1"/>
</dbReference>
<comment type="pathway">
    <text evidence="6">Sulfur metabolism; hydrogen sulfide biosynthesis; sulfite from sulfate.</text>
</comment>
<evidence type="ECO:0000256" key="6">
    <source>
        <dbReference type="HAMAP-Rule" id="MF_00063"/>
    </source>
</evidence>
<feature type="binding site" evidence="6">
    <location>
        <position position="206"/>
    </location>
    <ligand>
        <name>[4Fe-4S] cluster</name>
        <dbReference type="ChEBI" id="CHEBI:49883"/>
    </ligand>
</feature>
<protein>
    <recommendedName>
        <fullName evidence="6">Adenosine 5'-phosphosulfate reductase</fullName>
        <shortName evidence="6">APS reductase</shortName>
        <ecNumber evidence="6">1.8.4.10</ecNumber>
    </recommendedName>
    <alternativeName>
        <fullName evidence="6">5'-adenylylsulfate reductase</fullName>
    </alternativeName>
    <alternativeName>
        <fullName evidence="6">Thioredoxin-dependent 5'-adenylylsulfate reductase</fullName>
    </alternativeName>
</protein>
<keyword evidence="9" id="KW-1185">Reference proteome</keyword>
<feature type="binding site" evidence="6">
    <location>
        <position position="202"/>
    </location>
    <ligand>
        <name>[4Fe-4S] cluster</name>
        <dbReference type="ChEBI" id="CHEBI:49883"/>
    </ligand>
</feature>
<evidence type="ECO:0000313" key="9">
    <source>
        <dbReference type="Proteomes" id="UP000030700"/>
    </source>
</evidence>
<feature type="binding site" evidence="6">
    <location>
        <position position="118"/>
    </location>
    <ligand>
        <name>[4Fe-4S] cluster</name>
        <dbReference type="ChEBI" id="CHEBI:49883"/>
    </ligand>
</feature>
<organism evidence="8 9">
    <name type="scientific">Candidatus Moduliflexus flocculans</name>
    <dbReference type="NCBI Taxonomy" id="1499966"/>
    <lineage>
        <taxon>Bacteria</taxon>
        <taxon>Candidatus Moduliflexota</taxon>
        <taxon>Candidatus Moduliflexia</taxon>
        <taxon>Candidatus Moduliflexales</taxon>
        <taxon>Candidatus Moduliflexaceae</taxon>
    </lineage>
</organism>
<evidence type="ECO:0000313" key="8">
    <source>
        <dbReference type="EMBL" id="GAK49469.1"/>
    </source>
</evidence>
<name>A0A0S6VQH7_9BACT</name>
<dbReference type="InterPro" id="IPR014729">
    <property type="entry name" value="Rossmann-like_a/b/a_fold"/>
</dbReference>
<accession>A0A0S6VQH7</accession>
<comment type="subcellular location">
    <subcellularLocation>
        <location evidence="6">Cytoplasm</location>
    </subcellularLocation>
</comment>
<evidence type="ECO:0000256" key="1">
    <source>
        <dbReference type="ARBA" id="ARBA00009732"/>
    </source>
</evidence>
<sequence>MDYHSLIKRWTALPAQDLLDEIFTSYGTRAALGTSFQKTGLVAIDLLSRHRQDFRVFTIDTGRLFPETHAYMQAISERYRLALEVFSSDANDVADLLATSPYGEYLFLESAALRQECCYVRKVLPRNKALRTLDVWLTGVRKDQSSFRGTLRKVEVIEFEGRPILKVMPLFDWTQEQIDDYIRKRDLPVHPLYAKGFATIGCQAPCTTPSLPGEAPRNGRWRWEKSGLKECSLHLDKFDDGAGI</sequence>
<dbReference type="HOGENOM" id="CLU_044089_2_1_0"/>
<keyword evidence="3 6" id="KW-0560">Oxidoreductase</keyword>
<dbReference type="PANTHER" id="PTHR46482">
    <property type="entry name" value="5'-ADENYLYLSULFATE REDUCTASE 3, CHLOROPLASTIC"/>
    <property type="match status" value="1"/>
</dbReference>
<dbReference type="GO" id="GO:0046872">
    <property type="term" value="F:metal ion binding"/>
    <property type="evidence" value="ECO:0007669"/>
    <property type="project" value="UniProtKB-KW"/>
</dbReference>
<dbReference type="AlphaFoldDB" id="A0A0S6VQH7"/>
<evidence type="ECO:0000256" key="3">
    <source>
        <dbReference type="ARBA" id="ARBA00023002"/>
    </source>
</evidence>
<dbReference type="EMBL" id="DF820455">
    <property type="protein sequence ID" value="GAK49469.1"/>
    <property type="molecule type" value="Genomic_DNA"/>
</dbReference>
<dbReference type="Proteomes" id="UP000030700">
    <property type="component" value="Unassembled WGS sequence"/>
</dbReference>
<dbReference type="GO" id="GO:0004604">
    <property type="term" value="F:phosphoadenylyl-sulfate reductase (thioredoxin) activity"/>
    <property type="evidence" value="ECO:0007669"/>
    <property type="project" value="UniProtKB-UniRule"/>
</dbReference>
<dbReference type="PANTHER" id="PTHR46482:SF9">
    <property type="entry name" value="5'-ADENYLYLSULFATE REDUCTASE 1, CHLOROPLASTIC"/>
    <property type="match status" value="1"/>
</dbReference>
<comment type="function">
    <text evidence="6">Catalyzes the formation of sulfite from adenosine 5'-phosphosulfate (APS) using thioredoxin as an electron donor.</text>
</comment>
<evidence type="ECO:0000256" key="4">
    <source>
        <dbReference type="ARBA" id="ARBA00023004"/>
    </source>
</evidence>
<dbReference type="GO" id="GO:0070814">
    <property type="term" value="P:hydrogen sulfide biosynthetic process"/>
    <property type="evidence" value="ECO:0007669"/>
    <property type="project" value="UniProtKB-UniRule"/>
</dbReference>
<feature type="active site" description="Nucleophile; cysteine thiosulfonate intermediate" evidence="6">
    <location>
        <position position="231"/>
    </location>
</feature>
<dbReference type="InterPro" id="IPR002500">
    <property type="entry name" value="PAPS_reduct_dom"/>
</dbReference>
<dbReference type="GO" id="GO:0019379">
    <property type="term" value="P:sulfate assimilation, phosphoadenylyl sulfate reduction by phosphoadenylyl-sulfate reductase (thioredoxin)"/>
    <property type="evidence" value="ECO:0007669"/>
    <property type="project" value="UniProtKB-UniRule"/>
</dbReference>
<comment type="similarity">
    <text evidence="1 6">Belongs to the PAPS reductase family. CysH subfamily.</text>
</comment>
<comment type="cofactor">
    <cofactor evidence="6">
        <name>[4Fe-4S] cluster</name>
        <dbReference type="ChEBI" id="CHEBI:49883"/>
    </cofactor>
    <text evidence="6">Binds 1 [4Fe-4S] cluster per subunit.</text>
</comment>
<evidence type="ECO:0000256" key="2">
    <source>
        <dbReference type="ARBA" id="ARBA00022723"/>
    </source>
</evidence>
<dbReference type="GO" id="GO:0051539">
    <property type="term" value="F:4 iron, 4 sulfur cluster binding"/>
    <property type="evidence" value="ECO:0007669"/>
    <property type="project" value="UniProtKB-UniRule"/>
</dbReference>
<dbReference type="Pfam" id="PF01507">
    <property type="entry name" value="PAPS_reduct"/>
    <property type="match status" value="1"/>
</dbReference>
<keyword evidence="2 6" id="KW-0479">Metal-binding</keyword>
<dbReference type="CDD" id="cd23945">
    <property type="entry name" value="PAPS_reductase"/>
    <property type="match status" value="1"/>
</dbReference>
<keyword evidence="6" id="KW-0963">Cytoplasm</keyword>
<evidence type="ECO:0000256" key="5">
    <source>
        <dbReference type="ARBA" id="ARBA00023014"/>
    </source>
</evidence>
<feature type="binding site" evidence="6">
    <location>
        <position position="117"/>
    </location>
    <ligand>
        <name>[4Fe-4S] cluster</name>
        <dbReference type="ChEBI" id="CHEBI:49883"/>
    </ligand>
</feature>
<comment type="catalytic activity">
    <reaction evidence="6">
        <text>[thioredoxin]-disulfide + sulfite + AMP + 2 H(+) = adenosine 5'-phosphosulfate + [thioredoxin]-dithiol</text>
        <dbReference type="Rhea" id="RHEA:21976"/>
        <dbReference type="Rhea" id="RHEA-COMP:10698"/>
        <dbReference type="Rhea" id="RHEA-COMP:10700"/>
        <dbReference type="ChEBI" id="CHEBI:15378"/>
        <dbReference type="ChEBI" id="CHEBI:17359"/>
        <dbReference type="ChEBI" id="CHEBI:29950"/>
        <dbReference type="ChEBI" id="CHEBI:50058"/>
        <dbReference type="ChEBI" id="CHEBI:58243"/>
        <dbReference type="ChEBI" id="CHEBI:456215"/>
        <dbReference type="EC" id="1.8.4.10"/>
    </reaction>
</comment>
<dbReference type="HAMAP" id="MF_00063">
    <property type="entry name" value="CysH"/>
    <property type="match status" value="1"/>
</dbReference>
<reference evidence="8 9" key="1">
    <citation type="journal article" date="2015" name="PeerJ">
        <title>First genomic representation of candidate bacterial phylum KSB3 points to enhanced environmental sensing as a trigger of wastewater bulking.</title>
        <authorList>
            <person name="Sekiguchi Y."/>
            <person name="Ohashi A."/>
            <person name="Parks D.H."/>
            <person name="Yamauchi T."/>
            <person name="Tyson G.W."/>
            <person name="Hugenholtz P."/>
        </authorList>
    </citation>
    <scope>NUCLEOTIDE SEQUENCE [LARGE SCALE GENOMIC DNA]</scope>
</reference>
<proteinExistence type="inferred from homology"/>
<dbReference type="GO" id="GO:0043866">
    <property type="term" value="F:adenylyl-sulfate reductase (thioredoxin) activity"/>
    <property type="evidence" value="ECO:0007669"/>
    <property type="project" value="UniProtKB-EC"/>
</dbReference>
<dbReference type="SUPFAM" id="SSF52402">
    <property type="entry name" value="Adenine nucleotide alpha hydrolases-like"/>
    <property type="match status" value="1"/>
</dbReference>
<gene>
    <name evidence="6" type="primary">cysH</name>
    <name evidence="8" type="ORF">U14_00691</name>
</gene>
<dbReference type="Gene3D" id="3.40.50.620">
    <property type="entry name" value="HUPs"/>
    <property type="match status" value="1"/>
</dbReference>
<evidence type="ECO:0000259" key="7">
    <source>
        <dbReference type="Pfam" id="PF01507"/>
    </source>
</evidence>
<dbReference type="InterPro" id="IPR004511">
    <property type="entry name" value="PAPS/APS_Rdtase"/>
</dbReference>
<dbReference type="GO" id="GO:0005737">
    <property type="term" value="C:cytoplasm"/>
    <property type="evidence" value="ECO:0007669"/>
    <property type="project" value="UniProtKB-SubCell"/>
</dbReference>
<feature type="domain" description="Phosphoadenosine phosphosulphate reductase" evidence="7">
    <location>
        <begin position="31"/>
        <end position="208"/>
    </location>
</feature>
<dbReference type="STRING" id="1499966.U14_00691"/>
<dbReference type="NCBIfam" id="NF002537">
    <property type="entry name" value="PRK02090.1"/>
    <property type="match status" value="1"/>
</dbReference>
<keyword evidence="4 6" id="KW-0408">Iron</keyword>
<keyword evidence="5 6" id="KW-0411">Iron-sulfur</keyword>